<dbReference type="GO" id="GO:0008237">
    <property type="term" value="F:metallopeptidase activity"/>
    <property type="evidence" value="ECO:0007669"/>
    <property type="project" value="InterPro"/>
</dbReference>
<dbReference type="Gene3D" id="2.60.40.10">
    <property type="entry name" value="Immunoglobulins"/>
    <property type="match status" value="2"/>
</dbReference>
<keyword evidence="1" id="KW-0645">Protease</keyword>
<dbReference type="Proteomes" id="UP000305517">
    <property type="component" value="Unassembled WGS sequence"/>
</dbReference>
<dbReference type="Pfam" id="PF13583">
    <property type="entry name" value="Reprolysin_4"/>
    <property type="match status" value="1"/>
</dbReference>
<dbReference type="InterPro" id="IPR026444">
    <property type="entry name" value="Secre_tail"/>
</dbReference>
<evidence type="ECO:0000256" key="1">
    <source>
        <dbReference type="ARBA" id="ARBA00022670"/>
    </source>
</evidence>
<evidence type="ECO:0000256" key="3">
    <source>
        <dbReference type="SAM" id="MobiDB-lite"/>
    </source>
</evidence>
<dbReference type="InterPro" id="IPR002884">
    <property type="entry name" value="P_dom"/>
</dbReference>
<name>A0A5R8WS70_9BACT</name>
<evidence type="ECO:0000313" key="6">
    <source>
        <dbReference type="Proteomes" id="UP000305517"/>
    </source>
</evidence>
<feature type="region of interest" description="Disordered" evidence="3">
    <location>
        <begin position="446"/>
        <end position="475"/>
    </location>
</feature>
<evidence type="ECO:0000256" key="2">
    <source>
        <dbReference type="ARBA" id="ARBA00022801"/>
    </source>
</evidence>
<protein>
    <submittedName>
        <fullName evidence="5">T9SS type A sorting domain-containing protein</fullName>
    </submittedName>
</protein>
<dbReference type="Pfam" id="PF18962">
    <property type="entry name" value="Por_Secre_tail"/>
    <property type="match status" value="1"/>
</dbReference>
<feature type="domain" description="P/Homo B" evidence="4">
    <location>
        <begin position="876"/>
        <end position="1036"/>
    </location>
</feature>
<dbReference type="Pfam" id="PF01483">
    <property type="entry name" value="P_proprotein"/>
    <property type="match status" value="1"/>
</dbReference>
<dbReference type="SUPFAM" id="SSF49785">
    <property type="entry name" value="Galactose-binding domain-like"/>
    <property type="match status" value="1"/>
</dbReference>
<dbReference type="GO" id="GO:0004252">
    <property type="term" value="F:serine-type endopeptidase activity"/>
    <property type="evidence" value="ECO:0007669"/>
    <property type="project" value="InterPro"/>
</dbReference>
<proteinExistence type="predicted"/>
<comment type="caution">
    <text evidence="5">The sequence shown here is derived from an EMBL/GenBank/DDBJ whole genome shotgun (WGS) entry which is preliminary data.</text>
</comment>
<dbReference type="AlphaFoldDB" id="A0A5R8WS70"/>
<evidence type="ECO:0000313" key="5">
    <source>
        <dbReference type="EMBL" id="TLM93221.1"/>
    </source>
</evidence>
<dbReference type="GO" id="GO:0006508">
    <property type="term" value="P:proteolysis"/>
    <property type="evidence" value="ECO:0007669"/>
    <property type="project" value="UniProtKB-KW"/>
</dbReference>
<gene>
    <name evidence="5" type="ORF">FDY95_11400</name>
</gene>
<reference evidence="5 6" key="1">
    <citation type="submission" date="2019-05" db="EMBL/GenBank/DDBJ databases">
        <title>Hymenobacter edaphi sp. nov., isolated from abandoned arsenic-contaminated farmland soil.</title>
        <authorList>
            <person name="Nie L."/>
        </authorList>
    </citation>
    <scope>NUCLEOTIDE SEQUENCE [LARGE SCALE GENOMIC DNA]</scope>
    <source>
        <strain evidence="5 6">1-3-3-8</strain>
    </source>
</reference>
<keyword evidence="6" id="KW-1185">Reference proteome</keyword>
<evidence type="ECO:0000259" key="4">
    <source>
        <dbReference type="PROSITE" id="PS51829"/>
    </source>
</evidence>
<feature type="compositionally biased region" description="Low complexity" evidence="3">
    <location>
        <begin position="446"/>
        <end position="455"/>
    </location>
</feature>
<dbReference type="PROSITE" id="PS51829">
    <property type="entry name" value="P_HOMO_B"/>
    <property type="match status" value="1"/>
</dbReference>
<sequence length="1129" mass="116366">MPMRTSSTPTGTLRSSLLGGLLLLGLASPFAASAQRVLWADAKAERLPTAARGTTQALDRYRVVSVQIANLRTALATAPAEKGAGARQSATVVSLPLPDGTAGRFRVVETQVMHPDLAAKFPLIKTYAGQGIDDPTAVAYFDVSPAGLHTMILSPGNTVYMDPTADGVNHLVFYKRDINQAALNRSVCGVATPAGAAQRLAPTANPNVPSSPAAIGAHGTQRRLYRLAMACTGEYATTKGGTVAGAMAGITTSVNRVSGVYTTELSVAFQLVANNDQLVYLNGTTDPYTNNDGAAMLAQNQTTVTNIIGANNYDIGHVFSTGGGGIAGLGVVCVPGNKARGVTGLGNPVGDAFDIDFVAHEVGHQFGGAHTFNSIADGNCTGPGPNTNGTRSALAAYEPGSGTTIMAYAGICSPSDVQPHSDPYFHARSLEQIVAHITGTGNCATLTPTNNTPPTVSAGTRRIIPKGTPFELTGSGTDADGDALTYCWEQYDLGPGGAPNSPSGDAPIFRSFTPTTSPSRTFPRLSNILANTQTMGEILPSYGRQLHFRLTVRDNRVSGGAMSYDTVSVPVVGTAGPFLVTMPNATGITWRAGVPQQVTWDVANTTAAPISAANVDILLSTDGGLTFPTTLLAGTPNDGTQTVTIPATVASTQCRIKIKASGNVFFDISNSNFTVQQPTTPGYYLSSGCADATPSFCPGSATTCSVSVGQLLGFTGQVTLAATNLPTGMTASFGANPVAAGSASSVTLTSSSTTPSGTYTVSITGTSGTQSETQNITLTVRNAANVPPTLTAPAASSLRALPTPTFQWTAIASASSYDLQVATDAAFANVVINQTGLTTNSYAVTAPLTQNTQYFWRVRGIAECGTGPWSTQGMFAVGRQFCIPALFTATDVPQTLASTGSSLVLSTISVAQGTDPSTQLVAGDVISGIRVRNVAITHPNIGELIIQLRGPSGRNATLATSPCYGSANLNASFDDAGVALSCPTTSGASYQPSNPLSSYLGTSPFGTWALLVQDIVPGNGGTLTGWGLEICTTRDAVLSQKGAQQLQGVSVYPNPSNGDFYLNVDNGVSGQLSVSVTDALGRVVLTKELRKTAGQLNERLDMSKLSRGMYQLHLSLPGGGTAVEKLMKL</sequence>
<dbReference type="InterPro" id="IPR024079">
    <property type="entry name" value="MetalloPept_cat_dom_sf"/>
</dbReference>
<dbReference type="OrthoDB" id="9792152at2"/>
<dbReference type="InterPro" id="IPR008979">
    <property type="entry name" value="Galactose-bd-like_sf"/>
</dbReference>
<dbReference type="InterPro" id="IPR013783">
    <property type="entry name" value="Ig-like_fold"/>
</dbReference>
<dbReference type="NCBIfam" id="TIGR04183">
    <property type="entry name" value="Por_Secre_tail"/>
    <property type="match status" value="1"/>
</dbReference>
<accession>A0A5R8WS70</accession>
<dbReference type="Gene3D" id="2.60.120.260">
    <property type="entry name" value="Galactose-binding domain-like"/>
    <property type="match status" value="1"/>
</dbReference>
<dbReference type="EMBL" id="VAJM01000004">
    <property type="protein sequence ID" value="TLM93221.1"/>
    <property type="molecule type" value="Genomic_DNA"/>
</dbReference>
<dbReference type="Gene3D" id="3.40.390.10">
    <property type="entry name" value="Collagenase (Catalytic Domain)"/>
    <property type="match status" value="1"/>
</dbReference>
<keyword evidence="2" id="KW-0378">Hydrolase</keyword>
<organism evidence="5 6">
    <name type="scientific">Hymenobacter jeollabukensis</name>
    <dbReference type="NCBI Taxonomy" id="2025313"/>
    <lineage>
        <taxon>Bacteria</taxon>
        <taxon>Pseudomonadati</taxon>
        <taxon>Bacteroidota</taxon>
        <taxon>Cytophagia</taxon>
        <taxon>Cytophagales</taxon>
        <taxon>Hymenobacteraceae</taxon>
        <taxon>Hymenobacter</taxon>
    </lineage>
</organism>
<dbReference type="SUPFAM" id="SSF55486">
    <property type="entry name" value="Metalloproteases ('zincins'), catalytic domain"/>
    <property type="match status" value="1"/>
</dbReference>